<sequence>MVEDDDADVLAFLEGQPPNATFSDMATACLDHFGPDRAWSADRIARVWHRRFPRTLGPKSKIHGNPAVKAFLDDRLGRFSLNQIARACRRHFGDKAPSVTSIHKYWVERRRAITSTLPASDPSD</sequence>
<evidence type="ECO:0000313" key="1">
    <source>
        <dbReference type="EMBL" id="HAE49765.1"/>
    </source>
</evidence>
<gene>
    <name evidence="1" type="ORF">DCK97_20305</name>
</gene>
<organism evidence="1 2">
    <name type="scientific">Tistrella mobilis</name>
    <dbReference type="NCBI Taxonomy" id="171437"/>
    <lineage>
        <taxon>Bacteria</taxon>
        <taxon>Pseudomonadati</taxon>
        <taxon>Pseudomonadota</taxon>
        <taxon>Alphaproteobacteria</taxon>
        <taxon>Geminicoccales</taxon>
        <taxon>Geminicoccaceae</taxon>
        <taxon>Tistrella</taxon>
    </lineage>
</organism>
<evidence type="ECO:0000313" key="2">
    <source>
        <dbReference type="Proteomes" id="UP000257706"/>
    </source>
</evidence>
<proteinExistence type="predicted"/>
<accession>A0A3B9IPN7</accession>
<protein>
    <submittedName>
        <fullName evidence="1">Uncharacterized protein</fullName>
    </submittedName>
</protein>
<reference evidence="1 2" key="1">
    <citation type="journal article" date="2018" name="Nat. Biotechnol.">
        <title>A standardized bacterial taxonomy based on genome phylogeny substantially revises the tree of life.</title>
        <authorList>
            <person name="Parks D.H."/>
            <person name="Chuvochina M."/>
            <person name="Waite D.W."/>
            <person name="Rinke C."/>
            <person name="Skarshewski A."/>
            <person name="Chaumeil P.A."/>
            <person name="Hugenholtz P."/>
        </authorList>
    </citation>
    <scope>NUCLEOTIDE SEQUENCE [LARGE SCALE GENOMIC DNA]</scope>
    <source>
        <strain evidence="1">UBA8739</strain>
    </source>
</reference>
<dbReference type="Proteomes" id="UP000257706">
    <property type="component" value="Unassembled WGS sequence"/>
</dbReference>
<dbReference type="AlphaFoldDB" id="A0A3B9IPN7"/>
<comment type="caution">
    <text evidence="1">The sequence shown here is derived from an EMBL/GenBank/DDBJ whole genome shotgun (WGS) entry which is preliminary data.</text>
</comment>
<name>A0A3B9IPN7_9PROT</name>
<dbReference type="EMBL" id="DMAI01000331">
    <property type="protein sequence ID" value="HAE49765.1"/>
    <property type="molecule type" value="Genomic_DNA"/>
</dbReference>